<evidence type="ECO:0000313" key="1">
    <source>
        <dbReference type="EMBL" id="KAH3685614.1"/>
    </source>
</evidence>
<reference evidence="1" key="1">
    <citation type="journal article" date="2021" name="Open Biol.">
        <title>Shared evolutionary footprints suggest mitochondrial oxidative damage underlies multiple complex I losses in fungi.</title>
        <authorList>
            <person name="Schikora-Tamarit M.A."/>
            <person name="Marcet-Houben M."/>
            <person name="Nosek J."/>
            <person name="Gabaldon T."/>
        </authorList>
    </citation>
    <scope>NUCLEOTIDE SEQUENCE</scope>
    <source>
        <strain evidence="1">CBS2887</strain>
    </source>
</reference>
<dbReference type="EMBL" id="JAEUBG010001863">
    <property type="protein sequence ID" value="KAH3685614.1"/>
    <property type="molecule type" value="Genomic_DNA"/>
</dbReference>
<keyword evidence="2" id="KW-1185">Reference proteome</keyword>
<evidence type="ECO:0000313" key="2">
    <source>
        <dbReference type="Proteomes" id="UP000774326"/>
    </source>
</evidence>
<gene>
    <name evidence="1" type="ORF">WICPIJ_003414</name>
</gene>
<proteinExistence type="predicted"/>
<reference evidence="1" key="2">
    <citation type="submission" date="2021-01" db="EMBL/GenBank/DDBJ databases">
        <authorList>
            <person name="Schikora-Tamarit M.A."/>
        </authorList>
    </citation>
    <scope>NUCLEOTIDE SEQUENCE</scope>
    <source>
        <strain evidence="1">CBS2887</strain>
    </source>
</reference>
<protein>
    <submittedName>
        <fullName evidence="1">Uncharacterized protein</fullName>
    </submittedName>
</protein>
<dbReference type="AlphaFoldDB" id="A0A9P8Q9Z7"/>
<accession>A0A9P8Q9Z7</accession>
<organism evidence="1 2">
    <name type="scientific">Wickerhamomyces pijperi</name>
    <name type="common">Yeast</name>
    <name type="synonym">Pichia pijperi</name>
    <dbReference type="NCBI Taxonomy" id="599730"/>
    <lineage>
        <taxon>Eukaryota</taxon>
        <taxon>Fungi</taxon>
        <taxon>Dikarya</taxon>
        <taxon>Ascomycota</taxon>
        <taxon>Saccharomycotina</taxon>
        <taxon>Saccharomycetes</taxon>
        <taxon>Phaffomycetales</taxon>
        <taxon>Wickerhamomycetaceae</taxon>
        <taxon>Wickerhamomyces</taxon>
    </lineage>
</organism>
<sequence length="71" mass="7704">MDEHLLRAINSCAGLLKLGATNEMPLERLLMKLGTSELAACEFEIRLGNMSSNILKSLRKADVLIESSSGV</sequence>
<comment type="caution">
    <text evidence="1">The sequence shown here is derived from an EMBL/GenBank/DDBJ whole genome shotgun (WGS) entry which is preliminary data.</text>
</comment>
<name>A0A9P8Q9Z7_WICPI</name>
<dbReference type="Proteomes" id="UP000774326">
    <property type="component" value="Unassembled WGS sequence"/>
</dbReference>